<gene>
    <name evidence="2" type="ORF">GCM10010412_034850</name>
</gene>
<accession>A0ABN3RVC7</accession>
<feature type="compositionally biased region" description="Gly residues" evidence="1">
    <location>
        <begin position="62"/>
        <end position="71"/>
    </location>
</feature>
<reference evidence="2 3" key="1">
    <citation type="journal article" date="2019" name="Int. J. Syst. Evol. Microbiol.">
        <title>The Global Catalogue of Microorganisms (GCM) 10K type strain sequencing project: providing services to taxonomists for standard genome sequencing and annotation.</title>
        <authorList>
            <consortium name="The Broad Institute Genomics Platform"/>
            <consortium name="The Broad Institute Genome Sequencing Center for Infectious Disease"/>
            <person name="Wu L."/>
            <person name="Ma J."/>
        </authorList>
    </citation>
    <scope>NUCLEOTIDE SEQUENCE [LARGE SCALE GENOMIC DNA]</scope>
    <source>
        <strain evidence="2 3">JCM 6835</strain>
    </source>
</reference>
<name>A0ABN3RVC7_9ACTN</name>
<dbReference type="EMBL" id="BAAATE010000007">
    <property type="protein sequence ID" value="GAA2661623.1"/>
    <property type="molecule type" value="Genomic_DNA"/>
</dbReference>
<dbReference type="Proteomes" id="UP001501666">
    <property type="component" value="Unassembled WGS sequence"/>
</dbReference>
<evidence type="ECO:0000313" key="2">
    <source>
        <dbReference type="EMBL" id="GAA2661623.1"/>
    </source>
</evidence>
<evidence type="ECO:0000313" key="3">
    <source>
        <dbReference type="Proteomes" id="UP001501666"/>
    </source>
</evidence>
<organism evidence="2 3">
    <name type="scientific">Nonomuraea recticatena</name>
    <dbReference type="NCBI Taxonomy" id="46178"/>
    <lineage>
        <taxon>Bacteria</taxon>
        <taxon>Bacillati</taxon>
        <taxon>Actinomycetota</taxon>
        <taxon>Actinomycetes</taxon>
        <taxon>Streptosporangiales</taxon>
        <taxon>Streptosporangiaceae</taxon>
        <taxon>Nonomuraea</taxon>
    </lineage>
</organism>
<feature type="compositionally biased region" description="Polar residues" evidence="1">
    <location>
        <begin position="39"/>
        <end position="58"/>
    </location>
</feature>
<comment type="caution">
    <text evidence="2">The sequence shown here is derived from an EMBL/GenBank/DDBJ whole genome shotgun (WGS) entry which is preliminary data.</text>
</comment>
<keyword evidence="3" id="KW-1185">Reference proteome</keyword>
<proteinExistence type="predicted"/>
<evidence type="ECO:0000256" key="1">
    <source>
        <dbReference type="SAM" id="MobiDB-lite"/>
    </source>
</evidence>
<sequence>MPSRVVPRQGWATPSICGDPSESQGGNAGGGQSSDASKSKSGNTGESQTSNPSESQSCDAGEGQGGYFLLV</sequence>
<protein>
    <submittedName>
        <fullName evidence="2">Uncharacterized protein</fullName>
    </submittedName>
</protein>
<feature type="region of interest" description="Disordered" evidence="1">
    <location>
        <begin position="1"/>
        <end position="71"/>
    </location>
</feature>